<reference evidence="6" key="1">
    <citation type="submission" date="2021-07" db="EMBL/GenBank/DDBJ databases">
        <title>Shinella sp. nov., a novel member of the genus Shinella from water.</title>
        <authorList>
            <person name="Deng Y."/>
        </authorList>
    </citation>
    <scope>NUCLEOTIDE SEQUENCE</scope>
    <source>
        <strain evidence="6">CPCC 100929</strain>
    </source>
</reference>
<evidence type="ECO:0000313" key="6">
    <source>
        <dbReference type="EMBL" id="MCQ4628659.1"/>
    </source>
</evidence>
<dbReference type="RefSeq" id="WP_256114715.1">
    <property type="nucleotide sequence ID" value="NZ_WHSB02000001.1"/>
</dbReference>
<keyword evidence="1" id="KW-0808">Transferase</keyword>
<dbReference type="SUPFAM" id="SSF55874">
    <property type="entry name" value="ATPase domain of HSP90 chaperone/DNA topoisomerase II/histidine kinase"/>
    <property type="match status" value="1"/>
</dbReference>
<dbReference type="Pfam" id="PF02518">
    <property type="entry name" value="HATPase_c"/>
    <property type="match status" value="1"/>
</dbReference>
<keyword evidence="2 6" id="KW-0418">Kinase</keyword>
<keyword evidence="4" id="KW-0472">Membrane</keyword>
<dbReference type="Pfam" id="PF07730">
    <property type="entry name" value="HisKA_3"/>
    <property type="match status" value="1"/>
</dbReference>
<feature type="transmembrane region" description="Helical" evidence="4">
    <location>
        <begin position="20"/>
        <end position="42"/>
    </location>
</feature>
<feature type="domain" description="Histidine kinase" evidence="5">
    <location>
        <begin position="372"/>
        <end position="458"/>
    </location>
</feature>
<feature type="transmembrane region" description="Helical" evidence="4">
    <location>
        <begin position="200"/>
        <end position="220"/>
    </location>
</feature>
<evidence type="ECO:0000256" key="3">
    <source>
        <dbReference type="ARBA" id="ARBA00023012"/>
    </source>
</evidence>
<dbReference type="PROSITE" id="PS50109">
    <property type="entry name" value="HIS_KIN"/>
    <property type="match status" value="1"/>
</dbReference>
<dbReference type="GO" id="GO:0016301">
    <property type="term" value="F:kinase activity"/>
    <property type="evidence" value="ECO:0007669"/>
    <property type="project" value="UniProtKB-KW"/>
</dbReference>
<dbReference type="InterPro" id="IPR005467">
    <property type="entry name" value="His_kinase_dom"/>
</dbReference>
<dbReference type="Gene3D" id="3.30.565.10">
    <property type="entry name" value="Histidine kinase-like ATPase, C-terminal domain"/>
    <property type="match status" value="1"/>
</dbReference>
<evidence type="ECO:0000259" key="5">
    <source>
        <dbReference type="PROSITE" id="PS50109"/>
    </source>
</evidence>
<protein>
    <submittedName>
        <fullName evidence="6">Sensor histidine kinase</fullName>
    </submittedName>
</protein>
<proteinExistence type="predicted"/>
<keyword evidence="3" id="KW-0902">Two-component regulatory system</keyword>
<keyword evidence="4" id="KW-1133">Transmembrane helix</keyword>
<dbReference type="InterPro" id="IPR036890">
    <property type="entry name" value="HATPase_C_sf"/>
</dbReference>
<comment type="caution">
    <text evidence="6">The sequence shown here is derived from an EMBL/GenBank/DDBJ whole genome shotgun (WGS) entry which is preliminary data.</text>
</comment>
<dbReference type="CDD" id="cd16917">
    <property type="entry name" value="HATPase_UhpB-NarQ-NarX-like"/>
    <property type="match status" value="1"/>
</dbReference>
<accession>A0ABT1R0H4</accession>
<organism evidence="6 7">
    <name type="scientific">Shinella lacus</name>
    <dbReference type="NCBI Taxonomy" id="2654216"/>
    <lineage>
        <taxon>Bacteria</taxon>
        <taxon>Pseudomonadati</taxon>
        <taxon>Pseudomonadota</taxon>
        <taxon>Alphaproteobacteria</taxon>
        <taxon>Hyphomicrobiales</taxon>
        <taxon>Rhizobiaceae</taxon>
        <taxon>Shinella</taxon>
    </lineage>
</organism>
<dbReference type="PANTHER" id="PTHR24421">
    <property type="entry name" value="NITRATE/NITRITE SENSOR PROTEIN NARX-RELATED"/>
    <property type="match status" value="1"/>
</dbReference>
<evidence type="ECO:0000256" key="1">
    <source>
        <dbReference type="ARBA" id="ARBA00022679"/>
    </source>
</evidence>
<dbReference type="InterPro" id="IPR050482">
    <property type="entry name" value="Sensor_HK_TwoCompSys"/>
</dbReference>
<evidence type="ECO:0000256" key="2">
    <source>
        <dbReference type="ARBA" id="ARBA00022777"/>
    </source>
</evidence>
<evidence type="ECO:0000256" key="4">
    <source>
        <dbReference type="SAM" id="Phobius"/>
    </source>
</evidence>
<evidence type="ECO:0000313" key="7">
    <source>
        <dbReference type="Proteomes" id="UP000996601"/>
    </source>
</evidence>
<keyword evidence="7" id="KW-1185">Reference proteome</keyword>
<dbReference type="EMBL" id="WHSB02000001">
    <property type="protein sequence ID" value="MCQ4628659.1"/>
    <property type="molecule type" value="Genomic_DNA"/>
</dbReference>
<dbReference type="InterPro" id="IPR011712">
    <property type="entry name" value="Sig_transdc_His_kin_sub3_dim/P"/>
</dbReference>
<dbReference type="InterPro" id="IPR003594">
    <property type="entry name" value="HATPase_dom"/>
</dbReference>
<dbReference type="SMART" id="SM00387">
    <property type="entry name" value="HATPase_c"/>
    <property type="match status" value="1"/>
</dbReference>
<dbReference type="Proteomes" id="UP000996601">
    <property type="component" value="Unassembled WGS sequence"/>
</dbReference>
<name>A0ABT1R0H4_9HYPH</name>
<gene>
    <name evidence="6" type="ORF">GB927_001350</name>
</gene>
<keyword evidence="4" id="KW-0812">Transmembrane</keyword>
<sequence>MTLSHADRIEGPLFSRLSLAWQFAVAGAAVLVVGMVLIGLWVTSRIEREAVRNAGSVTALYVDSIIAPLTSELTSAETLSEGARKTLTETLQQGALSTRLFSFKLWRTDGTIIFSSEPSLIGKRFEVSPKLASASAGTVHAEFDHLHSDENRIERESRIAMLEIYSPIREAWSGEVVAVAEFYEKADELRADLNTVRMQSWLVVAAVTAGMLVLLFGIVARGNHRIKTQRRSLDEQVVELSRMLAVNRSLRLRADRANQRAAALNEQYLRRISAELHDGPTQLLGFAALRLEAISTGRARDDDALRVQQSINAAIEDIRNICRGLTLPELEMLSGNDVALRAIREHETHSRGAVLARIAPVHVASQAAKICIYRFIQETLSNAARHAKASRVSVGVAEAGGMVEICVEDDGIGFVRRPDDRGLGLTGLEERITGLGGQLEIQSGSAGTIVRMKIPAHDTDHA</sequence>